<evidence type="ECO:0000313" key="2">
    <source>
        <dbReference type="Proteomes" id="UP001152320"/>
    </source>
</evidence>
<keyword evidence="2" id="KW-1185">Reference proteome</keyword>
<evidence type="ECO:0000313" key="1">
    <source>
        <dbReference type="EMBL" id="KAJ8037149.1"/>
    </source>
</evidence>
<name>A0A9Q1C2V0_HOLLE</name>
<protein>
    <submittedName>
        <fullName evidence="1">Uncharacterized protein</fullName>
    </submittedName>
</protein>
<gene>
    <name evidence="1" type="ORF">HOLleu_17897</name>
</gene>
<dbReference type="EMBL" id="JAIZAY010000008">
    <property type="protein sequence ID" value="KAJ8037149.1"/>
    <property type="molecule type" value="Genomic_DNA"/>
</dbReference>
<sequence>MGLIRSYTYLDQVFFRYLFQALVRPHLEYAASVWNPHLKRDIDSSENVQRRALLFIPSIKGLSYQERFLN</sequence>
<dbReference type="Proteomes" id="UP001152320">
    <property type="component" value="Chromosome 8"/>
</dbReference>
<dbReference type="OrthoDB" id="426210at2759"/>
<organism evidence="1 2">
    <name type="scientific">Holothuria leucospilota</name>
    <name type="common">Black long sea cucumber</name>
    <name type="synonym">Mertensiothuria leucospilota</name>
    <dbReference type="NCBI Taxonomy" id="206669"/>
    <lineage>
        <taxon>Eukaryota</taxon>
        <taxon>Metazoa</taxon>
        <taxon>Echinodermata</taxon>
        <taxon>Eleutherozoa</taxon>
        <taxon>Echinozoa</taxon>
        <taxon>Holothuroidea</taxon>
        <taxon>Aspidochirotacea</taxon>
        <taxon>Aspidochirotida</taxon>
        <taxon>Holothuriidae</taxon>
        <taxon>Holothuria</taxon>
    </lineage>
</organism>
<comment type="caution">
    <text evidence="1">The sequence shown here is derived from an EMBL/GenBank/DDBJ whole genome shotgun (WGS) entry which is preliminary data.</text>
</comment>
<dbReference type="AlphaFoldDB" id="A0A9Q1C2V0"/>
<accession>A0A9Q1C2V0</accession>
<reference evidence="1" key="1">
    <citation type="submission" date="2021-10" db="EMBL/GenBank/DDBJ databases">
        <title>Tropical sea cucumber genome reveals ecological adaptation and Cuvierian tubules defense mechanism.</title>
        <authorList>
            <person name="Chen T."/>
        </authorList>
    </citation>
    <scope>NUCLEOTIDE SEQUENCE</scope>
    <source>
        <strain evidence="1">Nanhai2018</strain>
        <tissue evidence="1">Muscle</tissue>
    </source>
</reference>
<proteinExistence type="predicted"/>